<reference evidence="5 6" key="1">
    <citation type="submission" date="2018-06" db="EMBL/GenBank/DDBJ databases">
        <authorList>
            <consortium name="Pathogen Informatics"/>
            <person name="Doyle S."/>
        </authorList>
    </citation>
    <scope>NUCLEOTIDE SEQUENCE [LARGE SCALE GENOMIC DNA]</scope>
    <source>
        <strain evidence="5 6">NCTC4524</strain>
    </source>
</reference>
<dbReference type="Pfam" id="PF07681">
    <property type="entry name" value="DoxX"/>
    <property type="match status" value="1"/>
</dbReference>
<sequence length="139" mass="14869">MKDIRLSSSGRLAVRTAARLATGFTFALMGWDTFREPGIRVELAADTLAAMRRVAPLPGDDALVVRANGAVQGVSGALLMLGVLPRLSALTMATSLVPTTLAGHSYWQADDPAFRKQQLIQFCKNISMLGGLLYALAHE</sequence>
<evidence type="ECO:0000256" key="3">
    <source>
        <dbReference type="ARBA" id="ARBA00022989"/>
    </source>
</evidence>
<dbReference type="AlphaFoldDB" id="A0A378W8D3"/>
<evidence type="ECO:0000313" key="5">
    <source>
        <dbReference type="EMBL" id="SUA28518.1"/>
    </source>
</evidence>
<dbReference type="Proteomes" id="UP000254945">
    <property type="component" value="Unassembled WGS sequence"/>
</dbReference>
<comment type="subcellular location">
    <subcellularLocation>
        <location evidence="1">Membrane</location>
        <topology evidence="1">Multi-pass membrane protein</topology>
    </subcellularLocation>
</comment>
<evidence type="ECO:0000256" key="1">
    <source>
        <dbReference type="ARBA" id="ARBA00004141"/>
    </source>
</evidence>
<evidence type="ECO:0000313" key="6">
    <source>
        <dbReference type="Proteomes" id="UP000254945"/>
    </source>
</evidence>
<dbReference type="GO" id="GO:0016020">
    <property type="term" value="C:membrane"/>
    <property type="evidence" value="ECO:0007669"/>
    <property type="project" value="UniProtKB-SubCell"/>
</dbReference>
<evidence type="ECO:0000256" key="2">
    <source>
        <dbReference type="ARBA" id="ARBA00022692"/>
    </source>
</evidence>
<name>A0A378W8D3_9MYCO</name>
<protein>
    <submittedName>
        <fullName evidence="5">DoxX protein</fullName>
    </submittedName>
</protein>
<organism evidence="5 6">
    <name type="scientific">Mycolicibacterium senegalense</name>
    <dbReference type="NCBI Taxonomy" id="1796"/>
    <lineage>
        <taxon>Bacteria</taxon>
        <taxon>Bacillati</taxon>
        <taxon>Actinomycetota</taxon>
        <taxon>Actinomycetes</taxon>
        <taxon>Mycobacteriales</taxon>
        <taxon>Mycobacteriaceae</taxon>
        <taxon>Mycolicibacterium</taxon>
    </lineage>
</organism>
<dbReference type="InterPro" id="IPR032808">
    <property type="entry name" value="DoxX"/>
</dbReference>
<gene>
    <name evidence="5" type="ORF">NCTC4524_04498</name>
</gene>
<dbReference type="EMBL" id="UGQQ01000002">
    <property type="protein sequence ID" value="SUA28518.1"/>
    <property type="molecule type" value="Genomic_DNA"/>
</dbReference>
<keyword evidence="4" id="KW-0472">Membrane</keyword>
<keyword evidence="3" id="KW-1133">Transmembrane helix</keyword>
<accession>A0A378W8D3</accession>
<dbReference type="RefSeq" id="WP_084676755.1">
    <property type="nucleotide sequence ID" value="NZ_CP081000.1"/>
</dbReference>
<keyword evidence="2" id="KW-0812">Transmembrane</keyword>
<proteinExistence type="predicted"/>
<evidence type="ECO:0000256" key="4">
    <source>
        <dbReference type="ARBA" id="ARBA00023136"/>
    </source>
</evidence>